<keyword evidence="3 9" id="KW-0813">Transport</keyword>
<comment type="subcellular location">
    <subcellularLocation>
        <location evidence="1 9">Cell membrane</location>
        <topology evidence="1 9">Multi-pass membrane protein</topology>
    </subcellularLocation>
</comment>
<comment type="similarity">
    <text evidence="2">Belongs to the binding-protein-dependent transport system permease family. HisMQ subfamily.</text>
</comment>
<feature type="transmembrane region" description="Helical" evidence="9">
    <location>
        <begin position="28"/>
        <end position="50"/>
    </location>
</feature>
<dbReference type="InterPro" id="IPR000515">
    <property type="entry name" value="MetI-like"/>
</dbReference>
<keyword evidence="5 9" id="KW-0812">Transmembrane</keyword>
<evidence type="ECO:0000313" key="10">
    <source>
        <dbReference type="EMBL" id="BCJ93416.1"/>
    </source>
</evidence>
<dbReference type="NCBIfam" id="TIGR01726">
    <property type="entry name" value="HEQRo_perm_3TM"/>
    <property type="match status" value="1"/>
</dbReference>
<dbReference type="GO" id="GO:0022857">
    <property type="term" value="F:transmembrane transporter activity"/>
    <property type="evidence" value="ECO:0007669"/>
    <property type="project" value="InterPro"/>
</dbReference>
<feature type="transmembrane region" description="Helical" evidence="9">
    <location>
        <begin position="191"/>
        <end position="211"/>
    </location>
</feature>
<evidence type="ECO:0000256" key="4">
    <source>
        <dbReference type="ARBA" id="ARBA00022475"/>
    </source>
</evidence>
<evidence type="ECO:0000256" key="2">
    <source>
        <dbReference type="ARBA" id="ARBA00010072"/>
    </source>
</evidence>
<dbReference type="PANTHER" id="PTHR30614:SF20">
    <property type="entry name" value="GLUTAMINE TRANSPORT SYSTEM PERMEASE PROTEIN GLNP"/>
    <property type="match status" value="1"/>
</dbReference>
<dbReference type="EMBL" id="AP023367">
    <property type="protein sequence ID" value="BCJ93416.1"/>
    <property type="molecule type" value="Genomic_DNA"/>
</dbReference>
<reference evidence="10 11" key="1">
    <citation type="journal article" date="2016" name="Int. J. Syst. Evol. Microbiol.">
        <title>Descriptions of Anaerotaenia torta gen. nov., sp. nov. and Anaerocolumna cellulosilytica gen. nov., sp. nov. isolated from a methanogenic reactor of cattle waste.</title>
        <authorList>
            <person name="Uek A."/>
            <person name="Ohtaki Y."/>
            <person name="Kaku N."/>
            <person name="Ueki K."/>
        </authorList>
    </citation>
    <scope>NUCLEOTIDE SEQUENCE [LARGE SCALE GENOMIC DNA]</scope>
    <source>
        <strain evidence="10 11">SN021</strain>
    </source>
</reference>
<keyword evidence="8 9" id="KW-0472">Membrane</keyword>
<dbReference type="AlphaFoldDB" id="A0A6S6QUP4"/>
<evidence type="ECO:0000256" key="9">
    <source>
        <dbReference type="RuleBase" id="RU363032"/>
    </source>
</evidence>
<proteinExistence type="inferred from homology"/>
<dbReference type="InterPro" id="IPR043429">
    <property type="entry name" value="ArtM/GltK/GlnP/TcyL/YhdX-like"/>
</dbReference>
<dbReference type="Gene3D" id="1.10.3720.10">
    <property type="entry name" value="MetI-like"/>
    <property type="match status" value="1"/>
</dbReference>
<dbReference type="RefSeq" id="WP_184090580.1">
    <property type="nucleotide sequence ID" value="NZ_AP023367.1"/>
</dbReference>
<dbReference type="InterPro" id="IPR010065">
    <property type="entry name" value="AA_ABC_transptr_permease_3TM"/>
</dbReference>
<evidence type="ECO:0000313" key="11">
    <source>
        <dbReference type="Proteomes" id="UP000515561"/>
    </source>
</evidence>
<keyword evidence="11" id="KW-1185">Reference proteome</keyword>
<dbReference type="SUPFAM" id="SSF161098">
    <property type="entry name" value="MetI-like"/>
    <property type="match status" value="1"/>
</dbReference>
<dbReference type="Pfam" id="PF00528">
    <property type="entry name" value="BPD_transp_1"/>
    <property type="match status" value="1"/>
</dbReference>
<keyword evidence="4" id="KW-1003">Cell membrane</keyword>
<keyword evidence="7 9" id="KW-1133">Transmembrane helix</keyword>
<evidence type="ECO:0000256" key="7">
    <source>
        <dbReference type="ARBA" id="ARBA00022989"/>
    </source>
</evidence>
<evidence type="ECO:0000256" key="8">
    <source>
        <dbReference type="ARBA" id="ARBA00023136"/>
    </source>
</evidence>
<dbReference type="GO" id="GO:0006865">
    <property type="term" value="P:amino acid transport"/>
    <property type="evidence" value="ECO:0007669"/>
    <property type="project" value="UniProtKB-KW"/>
</dbReference>
<accession>A0A6S6QUP4</accession>
<evidence type="ECO:0000256" key="3">
    <source>
        <dbReference type="ARBA" id="ARBA00022448"/>
    </source>
</evidence>
<dbReference type="InterPro" id="IPR035906">
    <property type="entry name" value="MetI-like_sf"/>
</dbReference>
<dbReference type="CDD" id="cd06261">
    <property type="entry name" value="TM_PBP2"/>
    <property type="match status" value="1"/>
</dbReference>
<dbReference type="GO" id="GO:0043190">
    <property type="term" value="C:ATP-binding cassette (ABC) transporter complex"/>
    <property type="evidence" value="ECO:0007669"/>
    <property type="project" value="InterPro"/>
</dbReference>
<gene>
    <name evidence="10" type="ORF">acsn021_09850</name>
</gene>
<evidence type="ECO:0000256" key="1">
    <source>
        <dbReference type="ARBA" id="ARBA00004651"/>
    </source>
</evidence>
<sequence length="235" mass="26257">MSKLFDARRWLRLIGDFDQFLLGMKTTLLVALFGLLIALGLGLILGILSCVKLYGFRIITRIFVEFFQNTPLVVQVFFYSFGLPFLGIRLPGFMVGVVGVGLYHAAYISEVIRSGIEAVEKGQVEAATSQGFPYIQTMRYIILPQSLKVILPPLTNQAMNLVKNTSVLAMIAGMDIMYYAKSWAGNNGFFYQGYLTAGLLYFLLCFPLARLTARLENKARQLPAVTPLRIMEVDS</sequence>
<feature type="transmembrane region" description="Helical" evidence="9">
    <location>
        <begin position="62"/>
        <end position="82"/>
    </location>
</feature>
<evidence type="ECO:0000256" key="5">
    <source>
        <dbReference type="ARBA" id="ARBA00022692"/>
    </source>
</evidence>
<name>A0A6S6QUP4_9FIRM</name>
<dbReference type="KEGG" id="acel:acsn021_09850"/>
<dbReference type="PROSITE" id="PS50928">
    <property type="entry name" value="ABC_TM1"/>
    <property type="match status" value="1"/>
</dbReference>
<protein>
    <submittedName>
        <fullName evidence="10">Glutamine ABC transporter permease</fullName>
    </submittedName>
</protein>
<dbReference type="PANTHER" id="PTHR30614">
    <property type="entry name" value="MEMBRANE COMPONENT OF AMINO ACID ABC TRANSPORTER"/>
    <property type="match status" value="1"/>
</dbReference>
<organism evidence="10 11">
    <name type="scientific">Anaerocolumna cellulosilytica</name>
    <dbReference type="NCBI Taxonomy" id="433286"/>
    <lineage>
        <taxon>Bacteria</taxon>
        <taxon>Bacillati</taxon>
        <taxon>Bacillota</taxon>
        <taxon>Clostridia</taxon>
        <taxon>Lachnospirales</taxon>
        <taxon>Lachnospiraceae</taxon>
        <taxon>Anaerocolumna</taxon>
    </lineage>
</organism>
<keyword evidence="6" id="KW-0029">Amino-acid transport</keyword>
<feature type="transmembrane region" description="Helical" evidence="9">
    <location>
        <begin position="161"/>
        <end position="179"/>
    </location>
</feature>
<feature type="transmembrane region" description="Helical" evidence="9">
    <location>
        <begin position="88"/>
        <end position="108"/>
    </location>
</feature>
<dbReference type="Proteomes" id="UP000515561">
    <property type="component" value="Chromosome"/>
</dbReference>
<evidence type="ECO:0000256" key="6">
    <source>
        <dbReference type="ARBA" id="ARBA00022970"/>
    </source>
</evidence>